<dbReference type="RefSeq" id="WP_157320475.1">
    <property type="nucleotide sequence ID" value="NZ_BMFX01000009.1"/>
</dbReference>
<reference evidence="6 7" key="1">
    <citation type="submission" date="2019-12" db="EMBL/GenBank/DDBJ databases">
        <title>Nesterenkonia muleiensis sp. nov., a novel actinobacterium isolated from sap of Populus euphratica.</title>
        <authorList>
            <person name="Wang R."/>
        </authorList>
    </citation>
    <scope>NUCLEOTIDE SEQUENCE [LARGE SCALE GENOMIC DNA]</scope>
    <source>
        <strain evidence="6 7">F10</strain>
    </source>
</reference>
<dbReference type="Pfam" id="PF13470">
    <property type="entry name" value="PIN_3"/>
    <property type="match status" value="1"/>
</dbReference>
<dbReference type="EMBL" id="WRPM01000007">
    <property type="protein sequence ID" value="MVT24916.1"/>
    <property type="molecule type" value="Genomic_DNA"/>
</dbReference>
<evidence type="ECO:0000313" key="6">
    <source>
        <dbReference type="EMBL" id="MVT24916.1"/>
    </source>
</evidence>
<evidence type="ECO:0000313" key="7">
    <source>
        <dbReference type="Proteomes" id="UP000460157"/>
    </source>
</evidence>
<proteinExistence type="predicted"/>
<feature type="domain" description="PIN" evidence="5">
    <location>
        <begin position="6"/>
        <end position="110"/>
    </location>
</feature>
<dbReference type="GO" id="GO:0016787">
    <property type="term" value="F:hydrolase activity"/>
    <property type="evidence" value="ECO:0007669"/>
    <property type="project" value="UniProtKB-KW"/>
</dbReference>
<comment type="caution">
    <text evidence="6">The sequence shown here is derived from an EMBL/GenBank/DDBJ whole genome shotgun (WGS) entry which is preliminary data.</text>
</comment>
<keyword evidence="1" id="KW-0540">Nuclease</keyword>
<evidence type="ECO:0000256" key="1">
    <source>
        <dbReference type="ARBA" id="ARBA00022722"/>
    </source>
</evidence>
<gene>
    <name evidence="6" type="ORF">GNZ21_00810</name>
</gene>
<protein>
    <submittedName>
        <fullName evidence="6">PIN domain-containing protein</fullName>
    </submittedName>
</protein>
<keyword evidence="7" id="KW-1185">Reference proteome</keyword>
<keyword evidence="2" id="KW-0479">Metal-binding</keyword>
<evidence type="ECO:0000256" key="2">
    <source>
        <dbReference type="ARBA" id="ARBA00022723"/>
    </source>
</evidence>
<name>A0A7K1UEX2_9MICC</name>
<dbReference type="Proteomes" id="UP000460157">
    <property type="component" value="Unassembled WGS sequence"/>
</dbReference>
<evidence type="ECO:0000256" key="4">
    <source>
        <dbReference type="ARBA" id="ARBA00022842"/>
    </source>
</evidence>
<dbReference type="GO" id="GO:0046872">
    <property type="term" value="F:metal ion binding"/>
    <property type="evidence" value="ECO:0007669"/>
    <property type="project" value="UniProtKB-KW"/>
</dbReference>
<dbReference type="OrthoDB" id="113459at2"/>
<dbReference type="GO" id="GO:0004518">
    <property type="term" value="F:nuclease activity"/>
    <property type="evidence" value="ECO:0007669"/>
    <property type="project" value="UniProtKB-KW"/>
</dbReference>
<sequence length="332" mass="37188">MSAPVVLLDANVLVPQRLSSLLLTLAERDLFQPRWSDRILDEVERTLVNKLGLGADKVARRLAAMRRAFPRAAVVGLEDFTGDPRCHPKDQHVYAAAQWATADLLVTFNLSDFPAESSQPGDVPVRHPDHFLLRLWAEHQQAVESGIEYEAKRMRRPPMDVRGVLSGIAPITPMTANTLHNHWGQRATTLPAYEAADPMQSPYAGSMGEPDFGKPDHVLYVWWTALADRFTNAAAKEVLHSLTWLPEAFGDYEWVDEMLRGYSLASKVYYAVDAPEEVAYMRFIPEVAQSSRTFAPMAVPSAVFVTLVRTGPKQWMVWGLGDHMPSLRDIRG</sequence>
<dbReference type="InterPro" id="IPR002716">
    <property type="entry name" value="PIN_dom"/>
</dbReference>
<keyword evidence="3" id="KW-0378">Hydrolase</keyword>
<keyword evidence="4" id="KW-0460">Magnesium</keyword>
<evidence type="ECO:0000256" key="3">
    <source>
        <dbReference type="ARBA" id="ARBA00022801"/>
    </source>
</evidence>
<accession>A0A7K1UEX2</accession>
<evidence type="ECO:0000259" key="5">
    <source>
        <dbReference type="Pfam" id="PF13470"/>
    </source>
</evidence>
<organism evidence="6 7">
    <name type="scientific">Nesterenkonia alkaliphila</name>
    <dbReference type="NCBI Taxonomy" id="1463631"/>
    <lineage>
        <taxon>Bacteria</taxon>
        <taxon>Bacillati</taxon>
        <taxon>Actinomycetota</taxon>
        <taxon>Actinomycetes</taxon>
        <taxon>Micrococcales</taxon>
        <taxon>Micrococcaceae</taxon>
        <taxon>Nesterenkonia</taxon>
    </lineage>
</organism>
<dbReference type="AlphaFoldDB" id="A0A7K1UEX2"/>